<evidence type="ECO:0000256" key="3">
    <source>
        <dbReference type="ARBA" id="ARBA00022989"/>
    </source>
</evidence>
<feature type="transmembrane region" description="Helical" evidence="5">
    <location>
        <begin position="359"/>
        <end position="378"/>
    </location>
</feature>
<keyword evidence="4 5" id="KW-0472">Membrane</keyword>
<comment type="subcellular location">
    <subcellularLocation>
        <location evidence="1">Membrane</location>
        <topology evidence="1">Multi-pass membrane protein</topology>
    </subcellularLocation>
</comment>
<keyword evidence="3 5" id="KW-1133">Transmembrane helix</keyword>
<feature type="transmembrane region" description="Helical" evidence="5">
    <location>
        <begin position="384"/>
        <end position="401"/>
    </location>
</feature>
<dbReference type="PANTHER" id="PTHR37422:SF21">
    <property type="entry name" value="EXOQ-LIKE PROTEIN"/>
    <property type="match status" value="1"/>
</dbReference>
<feature type="transmembrane region" description="Helical" evidence="5">
    <location>
        <begin position="213"/>
        <end position="230"/>
    </location>
</feature>
<dbReference type="STRING" id="1566387.QV13_15295"/>
<evidence type="ECO:0000313" key="7">
    <source>
        <dbReference type="EMBL" id="OCX16216.1"/>
    </source>
</evidence>
<sequence>MSALTHELPPQAVNAKLIGLLSSGAIILGILLSGFVIGEPAPYEVYMTGLIGMWALFGLRISRPIVPLLILLVSMNIGGMIAMTQMAELSWTPLYLAVSLFLAFTAVFFASVVEQKPDLYRLIFTAYVTAAVVTSTLGIAGYFKLFHAAEIFTKYERAAGAFQDPNVFGPFLALPGTYLLYRLLTGPVQRMPLVAVPLLIVVGGIFLSFSRGAWGLFGVAVILLTGILFLQSTSGRFRLRVVVMTIAALALLVLAMIVVLQIPGVSEMLTTRAKLAQDYDSARLGRFARYAIGFMLALERPFGIGALVFGTIYGEDTHNIWLKTLMDYGWLGFISYLGLTLWTLAAGFRLLLRNRPWQPYVLCAYVVYVGHVGLGSVIDTDHWRHFYLLLGLVWGGIALEYRYQRGLIALPGTTPANADRPRPASIAAPLPASGTRSRSLLSMVPAGQ</sequence>
<feature type="transmembrane region" description="Helical" evidence="5">
    <location>
        <begin position="17"/>
        <end position="37"/>
    </location>
</feature>
<evidence type="ECO:0000256" key="2">
    <source>
        <dbReference type="ARBA" id="ARBA00022692"/>
    </source>
</evidence>
<dbReference type="OrthoDB" id="9796592at2"/>
<evidence type="ECO:0000256" key="4">
    <source>
        <dbReference type="ARBA" id="ARBA00023136"/>
    </source>
</evidence>
<feature type="transmembrane region" description="Helical" evidence="5">
    <location>
        <begin position="68"/>
        <end position="87"/>
    </location>
</feature>
<dbReference type="EMBL" id="MDEO01000033">
    <property type="protein sequence ID" value="OCX16216.1"/>
    <property type="molecule type" value="Genomic_DNA"/>
</dbReference>
<evidence type="ECO:0000259" key="6">
    <source>
        <dbReference type="Pfam" id="PF04932"/>
    </source>
</evidence>
<dbReference type="InterPro" id="IPR051533">
    <property type="entry name" value="WaaL-like"/>
</dbReference>
<dbReference type="Proteomes" id="UP000094412">
    <property type="component" value="Unassembled WGS sequence"/>
</dbReference>
<proteinExistence type="predicted"/>
<feature type="transmembrane region" description="Helical" evidence="5">
    <location>
        <begin position="328"/>
        <end position="352"/>
    </location>
</feature>
<evidence type="ECO:0000256" key="1">
    <source>
        <dbReference type="ARBA" id="ARBA00004141"/>
    </source>
</evidence>
<dbReference type="InterPro" id="IPR007016">
    <property type="entry name" value="O-antigen_ligase-rel_domated"/>
</dbReference>
<feature type="domain" description="O-antigen ligase-related" evidence="6">
    <location>
        <begin position="198"/>
        <end position="337"/>
    </location>
</feature>
<comment type="caution">
    <text evidence="7">The sequence shown here is derived from an EMBL/GenBank/DDBJ whole genome shotgun (WGS) entry which is preliminary data.</text>
</comment>
<dbReference type="RefSeq" id="WP_024926321.1">
    <property type="nucleotide sequence ID" value="NZ_MDEO01000033.1"/>
</dbReference>
<evidence type="ECO:0000256" key="5">
    <source>
        <dbReference type="SAM" id="Phobius"/>
    </source>
</evidence>
<feature type="transmembrane region" description="Helical" evidence="5">
    <location>
        <begin position="191"/>
        <end position="207"/>
    </location>
</feature>
<name>A0A1C2DNJ8_9HYPH</name>
<dbReference type="PANTHER" id="PTHR37422">
    <property type="entry name" value="TEICHURONIC ACID BIOSYNTHESIS PROTEIN TUAE"/>
    <property type="match status" value="1"/>
</dbReference>
<dbReference type="Pfam" id="PF04932">
    <property type="entry name" value="Wzy_C"/>
    <property type="match status" value="1"/>
</dbReference>
<gene>
    <name evidence="7" type="ORF">QV13_15295</name>
</gene>
<evidence type="ECO:0000313" key="8">
    <source>
        <dbReference type="Proteomes" id="UP000094412"/>
    </source>
</evidence>
<dbReference type="AlphaFoldDB" id="A0A1C2DNJ8"/>
<feature type="transmembrane region" description="Helical" evidence="5">
    <location>
        <begin position="242"/>
        <end position="262"/>
    </location>
</feature>
<accession>A0A1C2DNJ8</accession>
<feature type="transmembrane region" description="Helical" evidence="5">
    <location>
        <begin position="124"/>
        <end position="147"/>
    </location>
</feature>
<keyword evidence="2 5" id="KW-0812">Transmembrane</keyword>
<dbReference type="GO" id="GO:0016020">
    <property type="term" value="C:membrane"/>
    <property type="evidence" value="ECO:0007669"/>
    <property type="project" value="UniProtKB-SubCell"/>
</dbReference>
<keyword evidence="8" id="KW-1185">Reference proteome</keyword>
<reference evidence="7 8" key="1">
    <citation type="submission" date="2016-08" db="EMBL/GenBank/DDBJ databases">
        <title>Whole genome sequence of Mesorhizobium sp. strain UASWS1009 isolated from industrial sewage.</title>
        <authorList>
            <person name="Crovadore J."/>
            <person name="Calmin G."/>
            <person name="Chablais R."/>
            <person name="Cochard B."/>
            <person name="Lefort F."/>
        </authorList>
    </citation>
    <scope>NUCLEOTIDE SEQUENCE [LARGE SCALE GENOMIC DNA]</scope>
    <source>
        <strain evidence="7 8">UASWS1009</strain>
    </source>
</reference>
<protein>
    <recommendedName>
        <fullName evidence="6">O-antigen ligase-related domain-containing protein</fullName>
    </recommendedName>
</protein>
<feature type="transmembrane region" description="Helical" evidence="5">
    <location>
        <begin position="43"/>
        <end position="61"/>
    </location>
</feature>
<organism evidence="7 8">
    <name type="scientific">Mesorhizobium hungaricum</name>
    <dbReference type="NCBI Taxonomy" id="1566387"/>
    <lineage>
        <taxon>Bacteria</taxon>
        <taxon>Pseudomonadati</taxon>
        <taxon>Pseudomonadota</taxon>
        <taxon>Alphaproteobacteria</taxon>
        <taxon>Hyphomicrobiales</taxon>
        <taxon>Phyllobacteriaceae</taxon>
        <taxon>Mesorhizobium</taxon>
    </lineage>
</organism>
<feature type="transmembrane region" description="Helical" evidence="5">
    <location>
        <begin position="93"/>
        <end position="112"/>
    </location>
</feature>